<comment type="similarity">
    <text evidence="1">Belongs to the plant acyltransferase family.</text>
</comment>
<dbReference type="AlphaFoldDB" id="A0A0K0M6U4"/>
<dbReference type="EMBL" id="KJ711010">
    <property type="protein sequence ID" value="AJP06255.1"/>
    <property type="molecule type" value="mRNA"/>
</dbReference>
<dbReference type="PANTHER" id="PTHR31642:SF115">
    <property type="entry name" value="PROTEIN ECERIFERUM 26-LIKE"/>
    <property type="match status" value="1"/>
</dbReference>
<dbReference type="UniPathway" id="UPA00842"/>
<dbReference type="InterPro" id="IPR023213">
    <property type="entry name" value="CAT-like_dom_sf"/>
</dbReference>
<accession>A0A0K0M6U4</accession>
<evidence type="ECO:0000256" key="1">
    <source>
        <dbReference type="ARBA" id="ARBA00009861"/>
    </source>
</evidence>
<dbReference type="GO" id="GO:0016747">
    <property type="term" value="F:acyltransferase activity, transferring groups other than amino-acyl groups"/>
    <property type="evidence" value="ECO:0007669"/>
    <property type="project" value="TreeGrafter"/>
</dbReference>
<reference evidence="2" key="1">
    <citation type="submission" date="2014-04" db="EMBL/GenBank/DDBJ databases">
        <title>The genes involved in the male and female cone development in Pinus tabuliformis.</title>
        <authorList>
            <person name="Niu S."/>
            <person name="Li W."/>
            <person name="Chen X."/>
        </authorList>
    </citation>
    <scope>NUCLEOTIDE SEQUENCE</scope>
</reference>
<dbReference type="Pfam" id="PF02458">
    <property type="entry name" value="Transferase"/>
    <property type="match status" value="1"/>
</dbReference>
<name>A0A0K0M6U4_PINTB</name>
<dbReference type="GO" id="GO:0042617">
    <property type="term" value="P:paclitaxel biosynthetic process"/>
    <property type="evidence" value="ECO:0007669"/>
    <property type="project" value="UniProtKB-UniPathway"/>
</dbReference>
<organism evidence="2">
    <name type="scientific">Pinus tabuliformis</name>
    <name type="common">Chinese red pine</name>
    <name type="synonym">Pinus leucosperma</name>
    <dbReference type="NCBI Taxonomy" id="88731"/>
    <lineage>
        <taxon>Eukaryota</taxon>
        <taxon>Viridiplantae</taxon>
        <taxon>Streptophyta</taxon>
        <taxon>Embryophyta</taxon>
        <taxon>Tracheophyta</taxon>
        <taxon>Spermatophyta</taxon>
        <taxon>Pinopsida</taxon>
        <taxon>Pinidae</taxon>
        <taxon>Conifers I</taxon>
        <taxon>Pinales</taxon>
        <taxon>Pinaceae</taxon>
        <taxon>Pinus</taxon>
        <taxon>Pinus subgen. Pinus</taxon>
    </lineage>
</organism>
<protein>
    <submittedName>
        <fullName evidence="2">CHAT5</fullName>
    </submittedName>
</protein>
<dbReference type="Gene3D" id="3.30.559.10">
    <property type="entry name" value="Chloramphenicol acetyltransferase-like domain"/>
    <property type="match status" value="2"/>
</dbReference>
<dbReference type="PANTHER" id="PTHR31642">
    <property type="entry name" value="TRICHOTHECENE 3-O-ACETYLTRANSFERASE"/>
    <property type="match status" value="1"/>
</dbReference>
<dbReference type="InterPro" id="IPR050317">
    <property type="entry name" value="Plant_Fungal_Acyltransferase"/>
</dbReference>
<proteinExistence type="evidence at transcript level"/>
<evidence type="ECO:0000313" key="2">
    <source>
        <dbReference type="EMBL" id="AJP06255.1"/>
    </source>
</evidence>
<sequence>MEEEKSTGHAVVLSRLSSVVPATPSTGSQIAHLLTDSDLSMKLQYVRAVYYFEKRSVENFCDGKWKEAFLDPLLDYRPVAERLNLAPDGRLYVKCNDAGVRIFEAFSDSNLKDWEDLKDCCLEPELSRTDQNLGSDFSSVTPLVIVQFTRFKCGGVAIGVSWSHVLGDAFSASVFMKEWGESYRRNRSKPCPATCTEHRAEKSRWAPNNQFHKDLWVNTQQENTMMETASFRLSETMVYYLMSQAQDSKSLKPVTPFVAISAFVWKSILKAHPERRYHNALICTNVSKYKKASSRLGNINQILTQVQISNENGSIELSNLDLCKIAQLIQNGGQRTSMNGDGAALVYGSDLTFLNLEHLPCYDLVLEQEGPVHVSYTVEPVGDNGMVIIIPSSEGGKSRVVKVSLYKDELVTLKEEFIQFSIV</sequence>